<reference evidence="13" key="1">
    <citation type="submission" date="2017-09" db="EMBL/GenBank/DDBJ databases">
        <title>Depth-based differentiation of microbial function through sediment-hosted aquifers and enrichment of novel symbionts in the deep terrestrial subsurface.</title>
        <authorList>
            <person name="Probst A.J."/>
            <person name="Ladd B."/>
            <person name="Jarett J.K."/>
            <person name="Geller-Mcgrath D.E."/>
            <person name="Sieber C.M.K."/>
            <person name="Emerson J.B."/>
            <person name="Anantharaman K."/>
            <person name="Thomas B.C."/>
            <person name="Malmstrom R."/>
            <person name="Stieglmeier M."/>
            <person name="Klingl A."/>
            <person name="Woyke T."/>
            <person name="Ryan C.M."/>
            <person name="Banfield J.F."/>
        </authorList>
    </citation>
    <scope>NUCLEOTIDE SEQUENCE [LARGE SCALE GENOMIC DNA]</scope>
</reference>
<dbReference type="Pfam" id="PF00589">
    <property type="entry name" value="Phage_integrase"/>
    <property type="match status" value="1"/>
</dbReference>
<evidence type="ECO:0000256" key="6">
    <source>
        <dbReference type="ARBA" id="ARBA00023125"/>
    </source>
</evidence>
<evidence type="ECO:0000313" key="13">
    <source>
        <dbReference type="Proteomes" id="UP000230864"/>
    </source>
</evidence>
<dbReference type="PANTHER" id="PTHR30349">
    <property type="entry name" value="PHAGE INTEGRASE-RELATED"/>
    <property type="match status" value="1"/>
</dbReference>
<dbReference type="InterPro" id="IPR011010">
    <property type="entry name" value="DNA_brk_join_enz"/>
</dbReference>
<keyword evidence="4" id="KW-0159">Chromosome partition</keyword>
<evidence type="ECO:0000256" key="5">
    <source>
        <dbReference type="ARBA" id="ARBA00022908"/>
    </source>
</evidence>
<name>A0A2M7D9C8_9BACT</name>
<dbReference type="PROSITE" id="PS51898">
    <property type="entry name" value="TYR_RECOMBINASE"/>
    <property type="match status" value="1"/>
</dbReference>
<dbReference type="InterPro" id="IPR010998">
    <property type="entry name" value="Integrase_recombinase_N"/>
</dbReference>
<keyword evidence="2" id="KW-0963">Cytoplasm</keyword>
<dbReference type="GO" id="GO:0006310">
    <property type="term" value="P:DNA recombination"/>
    <property type="evidence" value="ECO:0007669"/>
    <property type="project" value="UniProtKB-KW"/>
</dbReference>
<evidence type="ECO:0000256" key="1">
    <source>
        <dbReference type="ARBA" id="ARBA00004496"/>
    </source>
</evidence>
<gene>
    <name evidence="12" type="ORF">COS25_01950</name>
</gene>
<keyword evidence="8" id="KW-0131">Cell cycle</keyword>
<dbReference type="InterPro" id="IPR050090">
    <property type="entry name" value="Tyrosine_recombinase_XerCD"/>
</dbReference>
<sequence length="320" mass="37240">MGNTNNERNIQLPYFDDFLLGLQTRNLSEETVYNYERDLKVFENFLNEIDTLFEKIDKKTILNYMAYLSSRDRKTPKSLLGKKKLASFSINRMLSSLRSYLKFLTNIDYPIPIPPNAVELVKTEKNLPRVGEFNEIKKLLEAPTQFEKNKIVALRNRAILETFFSTGARISELINIKLSDIDKNGRIFIMGKGKKERFVYLTPRAQKHIKKYLEVRGETDSPYLFVPYRGKNVNLKNKKLSPNYLEEKIKKYRELLGLNIPVTPHGLRRAFATYLAEKGASVAAIQILLGHESLDTTTRYVRVSNRFAEKSFQKYHPLKE</sequence>
<evidence type="ECO:0000259" key="10">
    <source>
        <dbReference type="PROSITE" id="PS51898"/>
    </source>
</evidence>
<evidence type="ECO:0000313" key="12">
    <source>
        <dbReference type="EMBL" id="PIV45020.1"/>
    </source>
</evidence>
<keyword evidence="3" id="KW-0132">Cell division</keyword>
<protein>
    <recommendedName>
        <fullName evidence="14">Tyrosine recombinase XerC</fullName>
    </recommendedName>
</protein>
<keyword evidence="5" id="KW-0229">DNA integration</keyword>
<comment type="caution">
    <text evidence="12">The sequence shown here is derived from an EMBL/GenBank/DDBJ whole genome shotgun (WGS) entry which is preliminary data.</text>
</comment>
<organism evidence="12 13">
    <name type="scientific">Candidatus Nealsonbacteria bacterium CG02_land_8_20_14_3_00_37_10</name>
    <dbReference type="NCBI Taxonomy" id="1974699"/>
    <lineage>
        <taxon>Bacteria</taxon>
        <taxon>Candidatus Nealsoniibacteriota</taxon>
    </lineage>
</organism>
<dbReference type="InterPro" id="IPR004107">
    <property type="entry name" value="Integrase_SAM-like_N"/>
</dbReference>
<dbReference type="AlphaFoldDB" id="A0A2M7D9C8"/>
<dbReference type="InterPro" id="IPR044068">
    <property type="entry name" value="CB"/>
</dbReference>
<dbReference type="InterPro" id="IPR013762">
    <property type="entry name" value="Integrase-like_cat_sf"/>
</dbReference>
<evidence type="ECO:0000256" key="7">
    <source>
        <dbReference type="ARBA" id="ARBA00023172"/>
    </source>
</evidence>
<dbReference type="PANTHER" id="PTHR30349:SF77">
    <property type="entry name" value="TYROSINE RECOMBINASE XERC"/>
    <property type="match status" value="1"/>
</dbReference>
<dbReference type="PROSITE" id="PS51900">
    <property type="entry name" value="CB"/>
    <property type="match status" value="1"/>
</dbReference>
<feature type="domain" description="Tyr recombinase" evidence="10">
    <location>
        <begin position="126"/>
        <end position="313"/>
    </location>
</feature>
<dbReference type="SUPFAM" id="SSF56349">
    <property type="entry name" value="DNA breaking-rejoining enzymes"/>
    <property type="match status" value="1"/>
</dbReference>
<evidence type="ECO:0000256" key="3">
    <source>
        <dbReference type="ARBA" id="ARBA00022618"/>
    </source>
</evidence>
<keyword evidence="7" id="KW-0233">DNA recombination</keyword>
<dbReference type="Gene3D" id="1.10.443.10">
    <property type="entry name" value="Intergrase catalytic core"/>
    <property type="match status" value="1"/>
</dbReference>
<evidence type="ECO:0000259" key="11">
    <source>
        <dbReference type="PROSITE" id="PS51900"/>
    </source>
</evidence>
<dbReference type="EMBL" id="PETZ01000039">
    <property type="protein sequence ID" value="PIV45020.1"/>
    <property type="molecule type" value="Genomic_DNA"/>
</dbReference>
<dbReference type="InterPro" id="IPR002104">
    <property type="entry name" value="Integrase_catalytic"/>
</dbReference>
<evidence type="ECO:0000256" key="8">
    <source>
        <dbReference type="ARBA" id="ARBA00023306"/>
    </source>
</evidence>
<dbReference type="GO" id="GO:0005737">
    <property type="term" value="C:cytoplasm"/>
    <property type="evidence" value="ECO:0007669"/>
    <property type="project" value="UniProtKB-SubCell"/>
</dbReference>
<evidence type="ECO:0000256" key="4">
    <source>
        <dbReference type="ARBA" id="ARBA00022829"/>
    </source>
</evidence>
<dbReference type="GO" id="GO:0007059">
    <property type="term" value="P:chromosome segregation"/>
    <property type="evidence" value="ECO:0007669"/>
    <property type="project" value="UniProtKB-KW"/>
</dbReference>
<dbReference type="GO" id="GO:0003677">
    <property type="term" value="F:DNA binding"/>
    <property type="evidence" value="ECO:0007669"/>
    <property type="project" value="UniProtKB-UniRule"/>
</dbReference>
<feature type="domain" description="Core-binding (CB)" evidence="11">
    <location>
        <begin position="9"/>
        <end position="105"/>
    </location>
</feature>
<dbReference type="Proteomes" id="UP000230864">
    <property type="component" value="Unassembled WGS sequence"/>
</dbReference>
<evidence type="ECO:0000256" key="2">
    <source>
        <dbReference type="ARBA" id="ARBA00022490"/>
    </source>
</evidence>
<comment type="subcellular location">
    <subcellularLocation>
        <location evidence="1">Cytoplasm</location>
    </subcellularLocation>
</comment>
<dbReference type="GO" id="GO:0015074">
    <property type="term" value="P:DNA integration"/>
    <property type="evidence" value="ECO:0007669"/>
    <property type="project" value="UniProtKB-KW"/>
</dbReference>
<proteinExistence type="predicted"/>
<accession>A0A2M7D9C8</accession>
<dbReference type="Gene3D" id="1.10.150.130">
    <property type="match status" value="1"/>
</dbReference>
<keyword evidence="6 9" id="KW-0238">DNA-binding</keyword>
<dbReference type="GO" id="GO:0051301">
    <property type="term" value="P:cell division"/>
    <property type="evidence" value="ECO:0007669"/>
    <property type="project" value="UniProtKB-KW"/>
</dbReference>
<evidence type="ECO:0008006" key="14">
    <source>
        <dbReference type="Google" id="ProtNLM"/>
    </source>
</evidence>
<evidence type="ECO:0000256" key="9">
    <source>
        <dbReference type="PROSITE-ProRule" id="PRU01248"/>
    </source>
</evidence>
<dbReference type="Pfam" id="PF02899">
    <property type="entry name" value="Phage_int_SAM_1"/>
    <property type="match status" value="1"/>
</dbReference>